<gene>
    <name evidence="2" type="ORF">ABH903_001534</name>
</gene>
<feature type="signal peptide" evidence="1">
    <location>
        <begin position="1"/>
        <end position="27"/>
    </location>
</feature>
<proteinExistence type="predicted"/>
<sequence length="135" mass="14089">MVWFRTSPTERMTMKKLALPVSGLAMAAGTLVSAQPAMAIPDPDAGQISNSPAEERDRIDSLLEDGAEADPLDLIPGATTDPAKIKEIEESAVPATVVVNPDSGEIVAAKVESSAIGHVIVDLAQPDSIFPTLTK</sequence>
<evidence type="ECO:0000256" key="1">
    <source>
        <dbReference type="SAM" id="SignalP"/>
    </source>
</evidence>
<feature type="chain" id="PRO_5047262404" evidence="1">
    <location>
        <begin position="28"/>
        <end position="135"/>
    </location>
</feature>
<comment type="caution">
    <text evidence="2">The sequence shown here is derived from an EMBL/GenBank/DDBJ whole genome shotgun (WGS) entry which is preliminary data.</text>
</comment>
<dbReference type="EMBL" id="JBGBYS010000006">
    <property type="protein sequence ID" value="MEY9258513.1"/>
    <property type="molecule type" value="Genomic_DNA"/>
</dbReference>
<evidence type="ECO:0000313" key="2">
    <source>
        <dbReference type="EMBL" id="MEY9258513.1"/>
    </source>
</evidence>
<keyword evidence="3" id="KW-1185">Reference proteome</keyword>
<dbReference type="Proteomes" id="UP001565435">
    <property type="component" value="Unassembled WGS sequence"/>
</dbReference>
<organism evidence="2 3">
    <name type="scientific">Brevibacterium epidermidis</name>
    <dbReference type="NCBI Taxonomy" id="1698"/>
    <lineage>
        <taxon>Bacteria</taxon>
        <taxon>Bacillati</taxon>
        <taxon>Actinomycetota</taxon>
        <taxon>Actinomycetes</taxon>
        <taxon>Micrococcales</taxon>
        <taxon>Brevibacteriaceae</taxon>
        <taxon>Brevibacterium</taxon>
    </lineage>
</organism>
<protein>
    <submittedName>
        <fullName evidence="2">Uncharacterized protein</fullName>
    </submittedName>
</protein>
<keyword evidence="1" id="KW-0732">Signal</keyword>
<accession>A0ABV4EJ05</accession>
<name>A0ABV4EJ05_BREEP</name>
<evidence type="ECO:0000313" key="3">
    <source>
        <dbReference type="Proteomes" id="UP001565435"/>
    </source>
</evidence>
<reference evidence="2 3" key="1">
    <citation type="submission" date="2024-07" db="EMBL/GenBank/DDBJ databases">
        <title>Mealworm larvae gut microbial communities from Newark, Delaware, USA.</title>
        <authorList>
            <person name="Blenner M."/>
        </authorList>
    </citation>
    <scope>NUCLEOTIDE SEQUENCE [LARGE SCALE GENOMIC DNA]</scope>
    <source>
        <strain evidence="2 3">UD i117</strain>
    </source>
</reference>